<dbReference type="STRING" id="525903.Taci_0865"/>
<dbReference type="Proteomes" id="UP000002030">
    <property type="component" value="Chromosome"/>
</dbReference>
<keyword evidence="1" id="KW-1133">Transmembrane helix</keyword>
<dbReference type="eggNOG" id="COG4839">
    <property type="taxonomic scope" value="Bacteria"/>
</dbReference>
<evidence type="ECO:0000313" key="2">
    <source>
        <dbReference type="EMBL" id="ACZ19098.1"/>
    </source>
</evidence>
<proteinExistence type="predicted"/>
<dbReference type="EMBL" id="CP001818">
    <property type="protein sequence ID" value="ACZ19098.1"/>
    <property type="molecule type" value="Genomic_DNA"/>
</dbReference>
<dbReference type="HOGENOM" id="CLU_1874453_0_0_0"/>
<evidence type="ECO:0000256" key="1">
    <source>
        <dbReference type="SAM" id="Phobius"/>
    </source>
</evidence>
<name>D1B9Z5_THEAS</name>
<dbReference type="EnsemblBacteria" id="ACZ19098">
    <property type="protein sequence ID" value="ACZ19098"/>
    <property type="gene ID" value="Taci_0865"/>
</dbReference>
<feature type="transmembrane region" description="Helical" evidence="1">
    <location>
        <begin position="12"/>
        <end position="33"/>
    </location>
</feature>
<organism evidence="2 3">
    <name type="scientific">Thermanaerovibrio acidaminovorans (strain ATCC 49978 / DSM 6589 / Su883)</name>
    <name type="common">Selenomonas acidaminovorans</name>
    <dbReference type="NCBI Taxonomy" id="525903"/>
    <lineage>
        <taxon>Bacteria</taxon>
        <taxon>Thermotogati</taxon>
        <taxon>Synergistota</taxon>
        <taxon>Synergistia</taxon>
        <taxon>Synergistales</taxon>
        <taxon>Synergistaceae</taxon>
        <taxon>Thermanaerovibrio</taxon>
    </lineage>
</organism>
<keyword evidence="1" id="KW-0812">Transmembrane</keyword>
<keyword evidence="3" id="KW-1185">Reference proteome</keyword>
<dbReference type="KEGG" id="tai:Taci_0865"/>
<evidence type="ECO:0000313" key="3">
    <source>
        <dbReference type="Proteomes" id="UP000002030"/>
    </source>
</evidence>
<accession>D1B9Z5</accession>
<gene>
    <name evidence="2" type="ordered locus">Taci_0865</name>
</gene>
<dbReference type="AlphaFoldDB" id="D1B9Z5"/>
<evidence type="ECO:0008006" key="4">
    <source>
        <dbReference type="Google" id="ProtNLM"/>
    </source>
</evidence>
<keyword evidence="1" id="KW-0472">Membrane</keyword>
<dbReference type="OrthoDB" id="6415at2"/>
<reference evidence="2 3" key="1">
    <citation type="journal article" date="2009" name="Stand. Genomic Sci.">
        <title>Complete genome sequence of Thermanaerovibrio acidaminovorans type strain (Su883).</title>
        <authorList>
            <person name="Chovatia M."/>
            <person name="Sikorski J."/>
            <person name="Schroder M."/>
            <person name="Lapidus A."/>
            <person name="Nolan M."/>
            <person name="Tice H."/>
            <person name="Glavina Del Rio T."/>
            <person name="Copeland A."/>
            <person name="Cheng J.F."/>
            <person name="Lucas S."/>
            <person name="Chen F."/>
            <person name="Bruce D."/>
            <person name="Goodwin L."/>
            <person name="Pitluck S."/>
            <person name="Ivanova N."/>
            <person name="Mavromatis K."/>
            <person name="Ovchinnikova G."/>
            <person name="Pati A."/>
            <person name="Chen A."/>
            <person name="Palaniappan K."/>
            <person name="Land M."/>
            <person name="Hauser L."/>
            <person name="Chang Y.J."/>
            <person name="Jeffries C.D."/>
            <person name="Chain P."/>
            <person name="Saunders E."/>
            <person name="Detter J.C."/>
            <person name="Brettin T."/>
            <person name="Rohde M."/>
            <person name="Goker M."/>
            <person name="Spring S."/>
            <person name="Bristow J."/>
            <person name="Markowitz V."/>
            <person name="Hugenholtz P."/>
            <person name="Kyrpides N.C."/>
            <person name="Klenk H.P."/>
            <person name="Eisen J.A."/>
        </authorList>
    </citation>
    <scope>NUCLEOTIDE SEQUENCE [LARGE SCALE GENOMIC DNA]</scope>
    <source>
        <strain evidence="3">ATCC 49978 / DSM 6589 / Su883</strain>
    </source>
</reference>
<protein>
    <recommendedName>
        <fullName evidence="4">Cell division protein FtsL</fullName>
    </recommendedName>
</protein>
<sequence>MSLPRHESPQRIPPAFIMAIMIMITLAVSLGGVRLYSLYLEYRLSDINAKIDAEVSKKVQLEIRLASLLSPERIYSNARARLGMEARRDFVKIALPWADGGQAPSQVERQALRAESGGRSRWGWTLNFAGEAHAKD</sequence>